<evidence type="ECO:0000256" key="10">
    <source>
        <dbReference type="RuleBase" id="RU351113"/>
    </source>
</evidence>
<evidence type="ECO:0000256" key="6">
    <source>
        <dbReference type="ARBA" id="ARBA00022989"/>
    </source>
</evidence>
<keyword evidence="9 10" id="KW-0807">Transducer</keyword>
<keyword evidence="2" id="KW-1003">Cell membrane</keyword>
<dbReference type="Pfam" id="PF02949">
    <property type="entry name" value="7tm_6"/>
    <property type="match status" value="1"/>
</dbReference>
<dbReference type="EMBL" id="QKKF02010319">
    <property type="protein sequence ID" value="RZF44695.1"/>
    <property type="molecule type" value="Genomic_DNA"/>
</dbReference>
<accession>A0A482XF81</accession>
<dbReference type="InterPro" id="IPR004117">
    <property type="entry name" value="7tm6_olfct_rcpt"/>
</dbReference>
<proteinExistence type="inferred from homology"/>
<dbReference type="PANTHER" id="PTHR21137">
    <property type="entry name" value="ODORANT RECEPTOR"/>
    <property type="match status" value="1"/>
</dbReference>
<dbReference type="FunCoup" id="A0A482XF81">
    <property type="interactions" value="87"/>
</dbReference>
<feature type="transmembrane region" description="Helical" evidence="10">
    <location>
        <begin position="145"/>
        <end position="163"/>
    </location>
</feature>
<dbReference type="GO" id="GO:0004984">
    <property type="term" value="F:olfactory receptor activity"/>
    <property type="evidence" value="ECO:0007669"/>
    <property type="project" value="InterPro"/>
</dbReference>
<keyword evidence="3 10" id="KW-0716">Sensory transduction</keyword>
<dbReference type="GO" id="GO:0007165">
    <property type="term" value="P:signal transduction"/>
    <property type="evidence" value="ECO:0007669"/>
    <property type="project" value="UniProtKB-KW"/>
</dbReference>
<dbReference type="GO" id="GO:0005886">
    <property type="term" value="C:plasma membrane"/>
    <property type="evidence" value="ECO:0007669"/>
    <property type="project" value="UniProtKB-SubCell"/>
</dbReference>
<feature type="transmembrane region" description="Helical" evidence="10">
    <location>
        <begin position="37"/>
        <end position="57"/>
    </location>
</feature>
<evidence type="ECO:0000256" key="8">
    <source>
        <dbReference type="ARBA" id="ARBA00023170"/>
    </source>
</evidence>
<keyword evidence="7 10" id="KW-0472">Membrane</keyword>
<keyword evidence="5 10" id="KW-0552">Olfaction</keyword>
<evidence type="ECO:0000256" key="5">
    <source>
        <dbReference type="ARBA" id="ARBA00022725"/>
    </source>
</evidence>
<dbReference type="Proteomes" id="UP000291343">
    <property type="component" value="Unassembled WGS sequence"/>
</dbReference>
<evidence type="ECO:0000256" key="4">
    <source>
        <dbReference type="ARBA" id="ARBA00022692"/>
    </source>
</evidence>
<dbReference type="InParanoid" id="A0A482XF81"/>
<protein>
    <recommendedName>
        <fullName evidence="10">Odorant receptor</fullName>
    </recommendedName>
</protein>
<keyword evidence="8 10" id="KW-0675">Receptor</keyword>
<comment type="caution">
    <text evidence="10">Lacks conserved residue(s) required for the propagation of feature annotation.</text>
</comment>
<evidence type="ECO:0000313" key="12">
    <source>
        <dbReference type="Proteomes" id="UP000291343"/>
    </source>
</evidence>
<evidence type="ECO:0000256" key="7">
    <source>
        <dbReference type="ARBA" id="ARBA00023136"/>
    </source>
</evidence>
<dbReference type="OrthoDB" id="6696021at2759"/>
<reference evidence="11 12" key="1">
    <citation type="journal article" date="2017" name="Gigascience">
        <title>Genome sequence of the small brown planthopper, Laodelphax striatellus.</title>
        <authorList>
            <person name="Zhu J."/>
            <person name="Jiang F."/>
            <person name="Wang X."/>
            <person name="Yang P."/>
            <person name="Bao Y."/>
            <person name="Zhao W."/>
            <person name="Wang W."/>
            <person name="Lu H."/>
            <person name="Wang Q."/>
            <person name="Cui N."/>
            <person name="Li J."/>
            <person name="Chen X."/>
            <person name="Luo L."/>
            <person name="Yu J."/>
            <person name="Kang L."/>
            <person name="Cui F."/>
        </authorList>
    </citation>
    <scope>NUCLEOTIDE SEQUENCE [LARGE SCALE GENOMIC DNA]</scope>
    <source>
        <strain evidence="11">Lst14</strain>
    </source>
</reference>
<dbReference type="AlphaFoldDB" id="A0A482XF81"/>
<evidence type="ECO:0000256" key="2">
    <source>
        <dbReference type="ARBA" id="ARBA00022475"/>
    </source>
</evidence>
<dbReference type="PANTHER" id="PTHR21137:SF35">
    <property type="entry name" value="ODORANT RECEPTOR 19A-RELATED"/>
    <property type="match status" value="1"/>
</dbReference>
<keyword evidence="6 10" id="KW-1133">Transmembrane helix</keyword>
<keyword evidence="4 10" id="KW-0812">Transmembrane</keyword>
<gene>
    <name evidence="11" type="ORF">LSTR_LSTR000647</name>
</gene>
<evidence type="ECO:0000256" key="3">
    <source>
        <dbReference type="ARBA" id="ARBA00022606"/>
    </source>
</evidence>
<feature type="transmembrane region" description="Helical" evidence="10">
    <location>
        <begin position="289"/>
        <end position="314"/>
    </location>
</feature>
<evidence type="ECO:0000313" key="11">
    <source>
        <dbReference type="EMBL" id="RZF44695.1"/>
    </source>
</evidence>
<keyword evidence="12" id="KW-1185">Reference proteome</keyword>
<evidence type="ECO:0000256" key="1">
    <source>
        <dbReference type="ARBA" id="ARBA00004651"/>
    </source>
</evidence>
<comment type="caution">
    <text evidence="11">The sequence shown here is derived from an EMBL/GenBank/DDBJ whole genome shotgun (WGS) entry which is preliminary data.</text>
</comment>
<organism evidence="11 12">
    <name type="scientific">Laodelphax striatellus</name>
    <name type="common">Small brown planthopper</name>
    <name type="synonym">Delphax striatella</name>
    <dbReference type="NCBI Taxonomy" id="195883"/>
    <lineage>
        <taxon>Eukaryota</taxon>
        <taxon>Metazoa</taxon>
        <taxon>Ecdysozoa</taxon>
        <taxon>Arthropoda</taxon>
        <taxon>Hexapoda</taxon>
        <taxon>Insecta</taxon>
        <taxon>Pterygota</taxon>
        <taxon>Neoptera</taxon>
        <taxon>Paraneoptera</taxon>
        <taxon>Hemiptera</taxon>
        <taxon>Auchenorrhyncha</taxon>
        <taxon>Fulgoroidea</taxon>
        <taxon>Delphacidae</taxon>
        <taxon>Criomorphinae</taxon>
        <taxon>Laodelphax</taxon>
    </lineage>
</organism>
<dbReference type="GO" id="GO:0005549">
    <property type="term" value="F:odorant binding"/>
    <property type="evidence" value="ECO:0007669"/>
    <property type="project" value="InterPro"/>
</dbReference>
<comment type="subcellular location">
    <subcellularLocation>
        <location evidence="1 10">Cell membrane</location>
        <topology evidence="1 10">Multi-pass membrane protein</topology>
    </subcellularLocation>
</comment>
<evidence type="ECO:0000256" key="9">
    <source>
        <dbReference type="ARBA" id="ARBA00023224"/>
    </source>
</evidence>
<feature type="transmembrane region" description="Helical" evidence="10">
    <location>
        <begin position="203"/>
        <end position="223"/>
    </location>
</feature>
<name>A0A482XF81_LAOST</name>
<sequence length="441" mass="51493">MDIKETKEMSNTIGRFLSYLQSTGLHSTEKFILKGKISFFILFIAVLEIIVATAFCWKQWDINVRVTALENLNMAIGILDIAIESQLMREKIESQLELISSGVYLYNLALDGIKVSIFKEKENYVRGLETKIISLTEIIETSMHWFFIGYFMSSFCGIIVYLFNQDLNALTLPIVFYNPFSHSPSVPFVDFKEYCIVLSIELWYFYVSYKVTLSMGGFLFLSVDNVIREIKLFQMNLHELNLNFNAVETGDKYSPQDYERFDKFKPVFRKICEHHQRIFRKVKMLNEGIDFIVICYNPYICFQLCLAIFCIMKVDFLFKIKYGFAFITVLVIAFKYCELGQELENEGEKLRMSLYNSSWAGKPSWFGRSLLIMMIQSHRIPRIEAFRIITLNRINLRLFIGELSGVRSNKEGNSVHRNSFSNDIRRSILAVLHHPSIFPEE</sequence>
<comment type="similarity">
    <text evidence="10">Belongs to the insect chemoreceptor superfamily. Heteromeric odorant receptor channel (TC 1.A.69) family.</text>
</comment>